<keyword evidence="4" id="KW-0653">Protein transport</keyword>
<dbReference type="InterPro" id="IPR009011">
    <property type="entry name" value="Man6P_isomerase_rcpt-bd_dom_sf"/>
</dbReference>
<evidence type="ECO:0000256" key="1">
    <source>
        <dbReference type="ARBA" id="ARBA00004472"/>
    </source>
</evidence>
<sequence>MSRLQMLLILLFLLALNVSADWTSCTYQQYDLSSLKQSKDMSLQWGGANYLFNFCQDLQSELLCPKSCTACRYGGQGQPACLMTNSSITFSNLEPGVEGFEITSGYKSSGPAMPPTSLDVHIFVRCDPTQAAPGFINTTSQGYDARGFQLFYIWSPAGCLAPPKDESGGGGALGVGAILCIVFASVIAAYLIVGVAVKRVRTKEFGVPNKGLWVSTGGLIKDGFHFTYGKTRAILRREEYQTV</sequence>
<dbReference type="GO" id="GO:0005802">
    <property type="term" value="C:trans-Golgi network"/>
    <property type="evidence" value="ECO:0007669"/>
    <property type="project" value="TreeGrafter"/>
</dbReference>
<dbReference type="InterPro" id="IPR018939">
    <property type="entry name" value="Autophagy-rel_prot_27"/>
</dbReference>
<organism evidence="9 10">
    <name type="scientific">Planoprotostelium fungivorum</name>
    <dbReference type="NCBI Taxonomy" id="1890364"/>
    <lineage>
        <taxon>Eukaryota</taxon>
        <taxon>Amoebozoa</taxon>
        <taxon>Evosea</taxon>
        <taxon>Variosea</taxon>
        <taxon>Cavosteliida</taxon>
        <taxon>Cavosteliaceae</taxon>
        <taxon>Planoprotostelium</taxon>
    </lineage>
</organism>
<dbReference type="AlphaFoldDB" id="A0A2P6NE44"/>
<evidence type="ECO:0000256" key="4">
    <source>
        <dbReference type="ARBA" id="ARBA00022927"/>
    </source>
</evidence>
<keyword evidence="4" id="KW-0813">Transport</keyword>
<dbReference type="Pfam" id="PF09451">
    <property type="entry name" value="ATG27"/>
    <property type="match status" value="1"/>
</dbReference>
<reference evidence="9 10" key="1">
    <citation type="journal article" date="2018" name="Genome Biol. Evol.">
        <title>Multiple Roots of Fruiting Body Formation in Amoebozoa.</title>
        <authorList>
            <person name="Hillmann F."/>
            <person name="Forbes G."/>
            <person name="Novohradska S."/>
            <person name="Ferling I."/>
            <person name="Riege K."/>
            <person name="Groth M."/>
            <person name="Westermann M."/>
            <person name="Marz M."/>
            <person name="Spaller T."/>
            <person name="Winckler T."/>
            <person name="Schaap P."/>
            <person name="Glockner G."/>
        </authorList>
    </citation>
    <scope>NUCLEOTIDE SEQUENCE [LARGE SCALE GENOMIC DNA]</scope>
    <source>
        <strain evidence="9 10">Jena</strain>
    </source>
</reference>
<evidence type="ECO:0000256" key="5">
    <source>
        <dbReference type="ARBA" id="ARBA00022989"/>
    </source>
</evidence>
<evidence type="ECO:0000313" key="10">
    <source>
        <dbReference type="Proteomes" id="UP000241769"/>
    </source>
</evidence>
<evidence type="ECO:0000313" key="9">
    <source>
        <dbReference type="EMBL" id="PRP82219.1"/>
    </source>
</evidence>
<keyword evidence="2 7" id="KW-0812">Transmembrane</keyword>
<feature type="chain" id="PRO_5015179812" evidence="8">
    <location>
        <begin position="21"/>
        <end position="243"/>
    </location>
</feature>
<name>A0A2P6NE44_9EUKA</name>
<dbReference type="GO" id="GO:0034045">
    <property type="term" value="C:phagophore assembly site membrane"/>
    <property type="evidence" value="ECO:0007669"/>
    <property type="project" value="UniProtKB-SubCell"/>
</dbReference>
<accession>A0A2P6NE44</accession>
<evidence type="ECO:0000256" key="7">
    <source>
        <dbReference type="SAM" id="Phobius"/>
    </source>
</evidence>
<dbReference type="PANTHER" id="PTHR15071">
    <property type="entry name" value="MANNOSE-6-PHOSPHATE RECEPTOR FAMILY MEMBER"/>
    <property type="match status" value="1"/>
</dbReference>
<feature type="transmembrane region" description="Helical" evidence="7">
    <location>
        <begin position="172"/>
        <end position="193"/>
    </location>
</feature>
<keyword evidence="6 7" id="KW-0472">Membrane</keyword>
<dbReference type="EMBL" id="MDYQ01000107">
    <property type="protein sequence ID" value="PRP82219.1"/>
    <property type="molecule type" value="Genomic_DNA"/>
</dbReference>
<dbReference type="InParanoid" id="A0A2P6NE44"/>
<keyword evidence="10" id="KW-1185">Reference proteome</keyword>
<dbReference type="Gene3D" id="2.70.130.10">
    <property type="entry name" value="Mannose-6-phosphate receptor binding domain"/>
    <property type="match status" value="1"/>
</dbReference>
<dbReference type="GO" id="GO:0000139">
    <property type="term" value="C:Golgi membrane"/>
    <property type="evidence" value="ECO:0007669"/>
    <property type="project" value="UniProtKB-SubCell"/>
</dbReference>
<evidence type="ECO:0000256" key="6">
    <source>
        <dbReference type="ARBA" id="ARBA00023136"/>
    </source>
</evidence>
<dbReference type="Proteomes" id="UP000241769">
    <property type="component" value="Unassembled WGS sequence"/>
</dbReference>
<dbReference type="OrthoDB" id="29460at2759"/>
<keyword evidence="3 8" id="KW-0732">Signal</keyword>
<dbReference type="SUPFAM" id="SSF50911">
    <property type="entry name" value="Mannose 6-phosphate receptor domain"/>
    <property type="match status" value="1"/>
</dbReference>
<keyword evidence="5 7" id="KW-1133">Transmembrane helix</keyword>
<evidence type="ECO:0000256" key="3">
    <source>
        <dbReference type="ARBA" id="ARBA00022729"/>
    </source>
</evidence>
<comment type="subcellular location">
    <subcellularLocation>
        <location evidence="1">Preautophagosomal structure membrane</location>
        <topology evidence="1">Single-pass type I membrane protein</topology>
    </subcellularLocation>
</comment>
<gene>
    <name evidence="9" type="ORF">PROFUN_06231</name>
</gene>
<feature type="signal peptide" evidence="8">
    <location>
        <begin position="1"/>
        <end position="20"/>
    </location>
</feature>
<dbReference type="PANTHER" id="PTHR15071:SF0">
    <property type="entry name" value="MANNOSE 6-PHOSPHATE RECEPTOR-LIKE PROTEIN 1"/>
    <property type="match status" value="1"/>
</dbReference>
<protein>
    <submittedName>
        <fullName evidence="9">Uncharacterized protein</fullName>
    </submittedName>
</protein>
<dbReference type="GO" id="GO:0015031">
    <property type="term" value="P:protein transport"/>
    <property type="evidence" value="ECO:0007669"/>
    <property type="project" value="UniProtKB-KW"/>
</dbReference>
<evidence type="ECO:0000256" key="2">
    <source>
        <dbReference type="ARBA" id="ARBA00022692"/>
    </source>
</evidence>
<proteinExistence type="predicted"/>
<comment type="caution">
    <text evidence="9">The sequence shown here is derived from an EMBL/GenBank/DDBJ whole genome shotgun (WGS) entry which is preliminary data.</text>
</comment>
<evidence type="ECO:0000256" key="8">
    <source>
        <dbReference type="SAM" id="SignalP"/>
    </source>
</evidence>